<feature type="region of interest" description="Disordered" evidence="6">
    <location>
        <begin position="1"/>
        <end position="20"/>
    </location>
</feature>
<comment type="caution">
    <text evidence="9">The sequence shown here is derived from an EMBL/GenBank/DDBJ whole genome shotgun (WGS) entry which is preliminary data.</text>
</comment>
<gene>
    <name evidence="9" type="ORF">KP79_PYT14881</name>
</gene>
<dbReference type="EMBL" id="NEDP02001843">
    <property type="protein sequence ID" value="OWF52297.1"/>
    <property type="molecule type" value="Genomic_DNA"/>
</dbReference>
<accession>A0A210QU84</accession>
<keyword evidence="2 4" id="KW-0863">Zinc-finger</keyword>
<keyword evidence="3" id="KW-0862">Zinc</keyword>
<dbReference type="InterPro" id="IPR017907">
    <property type="entry name" value="Znf_RING_CS"/>
</dbReference>
<feature type="domain" description="B box-type" evidence="8">
    <location>
        <begin position="151"/>
        <end position="195"/>
    </location>
</feature>
<keyword evidence="5" id="KW-0175">Coiled coil</keyword>
<evidence type="ECO:0000256" key="2">
    <source>
        <dbReference type="ARBA" id="ARBA00022771"/>
    </source>
</evidence>
<dbReference type="InterPro" id="IPR047153">
    <property type="entry name" value="TRIM45/56/19-like"/>
</dbReference>
<evidence type="ECO:0000313" key="10">
    <source>
        <dbReference type="Proteomes" id="UP000242188"/>
    </source>
</evidence>
<evidence type="ECO:0000259" key="8">
    <source>
        <dbReference type="PROSITE" id="PS50119"/>
    </source>
</evidence>
<feature type="coiled-coil region" evidence="5">
    <location>
        <begin position="210"/>
        <end position="262"/>
    </location>
</feature>
<dbReference type="Proteomes" id="UP000242188">
    <property type="component" value="Unassembled WGS sequence"/>
</dbReference>
<dbReference type="InterPro" id="IPR000315">
    <property type="entry name" value="Znf_B-box"/>
</dbReference>
<dbReference type="SMART" id="SM00184">
    <property type="entry name" value="RING"/>
    <property type="match status" value="1"/>
</dbReference>
<dbReference type="Pfam" id="PF13445">
    <property type="entry name" value="zf-RING_UBOX"/>
    <property type="match status" value="1"/>
</dbReference>
<protein>
    <submittedName>
        <fullName evidence="9">Tripartite motif-containing protein 59</fullName>
    </submittedName>
</protein>
<sequence>MDEEQRKAEEKRRQLEEETLNIGTSNNIEELVKPKDVGDRKRNLVFDEERFEDTFLKCLICRENFDDTEKAPKMLPCHHTFCLDCLRQMFRVEGEFRQNLSSAFRAMPMAVKICCPSCREALILSDAEIVRLPNDHTVLELLSFVRSTGKKDVQYCTKHKMQPLNFFCEPCILPVCCDCTVIDHKEKNGHRVMNVEEALDKYTPVIDETLADLQSAEQTLLDKRQSLEKSADNIEQIQRELAVQIRQTFDRLRDAIDERERELFKMSESEIDRKRGEIDEQLQIVQSREESVTAEKDRLNGAREDKNISAMFSTHQTARETLEKKVHIPGPSPSSKDFAVSFQFNSRQENVIKASIAGLGDVSFKMS</sequence>
<dbReference type="GO" id="GO:0008270">
    <property type="term" value="F:zinc ion binding"/>
    <property type="evidence" value="ECO:0007669"/>
    <property type="project" value="UniProtKB-KW"/>
</dbReference>
<dbReference type="STRING" id="6573.A0A210QU84"/>
<dbReference type="PROSITE" id="PS50119">
    <property type="entry name" value="ZF_BBOX"/>
    <property type="match status" value="1"/>
</dbReference>
<evidence type="ECO:0000256" key="6">
    <source>
        <dbReference type="SAM" id="MobiDB-lite"/>
    </source>
</evidence>
<dbReference type="Gene3D" id="3.30.160.60">
    <property type="entry name" value="Classic Zinc Finger"/>
    <property type="match status" value="1"/>
</dbReference>
<keyword evidence="10" id="KW-1185">Reference proteome</keyword>
<dbReference type="PROSITE" id="PS00518">
    <property type="entry name" value="ZF_RING_1"/>
    <property type="match status" value="1"/>
</dbReference>
<organism evidence="9 10">
    <name type="scientific">Mizuhopecten yessoensis</name>
    <name type="common">Japanese scallop</name>
    <name type="synonym">Patinopecten yessoensis</name>
    <dbReference type="NCBI Taxonomy" id="6573"/>
    <lineage>
        <taxon>Eukaryota</taxon>
        <taxon>Metazoa</taxon>
        <taxon>Spiralia</taxon>
        <taxon>Lophotrochozoa</taxon>
        <taxon>Mollusca</taxon>
        <taxon>Bivalvia</taxon>
        <taxon>Autobranchia</taxon>
        <taxon>Pteriomorphia</taxon>
        <taxon>Pectinida</taxon>
        <taxon>Pectinoidea</taxon>
        <taxon>Pectinidae</taxon>
        <taxon>Mizuhopecten</taxon>
    </lineage>
</organism>
<dbReference type="PANTHER" id="PTHR25462:SF296">
    <property type="entry name" value="MEIOTIC P26, ISOFORM F"/>
    <property type="match status" value="1"/>
</dbReference>
<dbReference type="InterPro" id="IPR013083">
    <property type="entry name" value="Znf_RING/FYVE/PHD"/>
</dbReference>
<dbReference type="OrthoDB" id="6105938at2759"/>
<keyword evidence="1" id="KW-0479">Metal-binding</keyword>
<dbReference type="PROSITE" id="PS50089">
    <property type="entry name" value="ZF_RING_2"/>
    <property type="match status" value="1"/>
</dbReference>
<dbReference type="SUPFAM" id="SSF57845">
    <property type="entry name" value="B-box zinc-binding domain"/>
    <property type="match status" value="1"/>
</dbReference>
<dbReference type="SUPFAM" id="SSF57850">
    <property type="entry name" value="RING/U-box"/>
    <property type="match status" value="1"/>
</dbReference>
<dbReference type="Gene3D" id="3.30.40.10">
    <property type="entry name" value="Zinc/RING finger domain, C3HC4 (zinc finger)"/>
    <property type="match status" value="1"/>
</dbReference>
<dbReference type="InterPro" id="IPR001841">
    <property type="entry name" value="Znf_RING"/>
</dbReference>
<evidence type="ECO:0000259" key="7">
    <source>
        <dbReference type="PROSITE" id="PS50089"/>
    </source>
</evidence>
<name>A0A210QU84_MIZYE</name>
<reference evidence="9 10" key="1">
    <citation type="journal article" date="2017" name="Nat. Ecol. Evol.">
        <title>Scallop genome provides insights into evolution of bilaterian karyotype and development.</title>
        <authorList>
            <person name="Wang S."/>
            <person name="Zhang J."/>
            <person name="Jiao W."/>
            <person name="Li J."/>
            <person name="Xun X."/>
            <person name="Sun Y."/>
            <person name="Guo X."/>
            <person name="Huan P."/>
            <person name="Dong B."/>
            <person name="Zhang L."/>
            <person name="Hu X."/>
            <person name="Sun X."/>
            <person name="Wang J."/>
            <person name="Zhao C."/>
            <person name="Wang Y."/>
            <person name="Wang D."/>
            <person name="Huang X."/>
            <person name="Wang R."/>
            <person name="Lv J."/>
            <person name="Li Y."/>
            <person name="Zhang Z."/>
            <person name="Liu B."/>
            <person name="Lu W."/>
            <person name="Hui Y."/>
            <person name="Liang J."/>
            <person name="Zhou Z."/>
            <person name="Hou R."/>
            <person name="Li X."/>
            <person name="Liu Y."/>
            <person name="Li H."/>
            <person name="Ning X."/>
            <person name="Lin Y."/>
            <person name="Zhao L."/>
            <person name="Xing Q."/>
            <person name="Dou J."/>
            <person name="Li Y."/>
            <person name="Mao J."/>
            <person name="Guo H."/>
            <person name="Dou H."/>
            <person name="Li T."/>
            <person name="Mu C."/>
            <person name="Jiang W."/>
            <person name="Fu Q."/>
            <person name="Fu X."/>
            <person name="Miao Y."/>
            <person name="Liu J."/>
            <person name="Yu Q."/>
            <person name="Li R."/>
            <person name="Liao H."/>
            <person name="Li X."/>
            <person name="Kong Y."/>
            <person name="Jiang Z."/>
            <person name="Chourrout D."/>
            <person name="Li R."/>
            <person name="Bao Z."/>
        </authorList>
    </citation>
    <scope>NUCLEOTIDE SEQUENCE [LARGE SCALE GENOMIC DNA]</scope>
    <source>
        <strain evidence="9 10">PY_sf001</strain>
    </source>
</reference>
<dbReference type="SMART" id="SM00336">
    <property type="entry name" value="BBOX"/>
    <property type="match status" value="1"/>
</dbReference>
<evidence type="ECO:0000256" key="1">
    <source>
        <dbReference type="ARBA" id="ARBA00022723"/>
    </source>
</evidence>
<dbReference type="AlphaFoldDB" id="A0A210QU84"/>
<evidence type="ECO:0000256" key="4">
    <source>
        <dbReference type="PROSITE-ProRule" id="PRU00024"/>
    </source>
</evidence>
<dbReference type="InterPro" id="IPR027370">
    <property type="entry name" value="Znf-RING_euk"/>
</dbReference>
<feature type="domain" description="RING-type" evidence="7">
    <location>
        <begin position="58"/>
        <end position="119"/>
    </location>
</feature>
<dbReference type="Pfam" id="PF00643">
    <property type="entry name" value="zf-B_box"/>
    <property type="match status" value="1"/>
</dbReference>
<proteinExistence type="predicted"/>
<evidence type="ECO:0000256" key="5">
    <source>
        <dbReference type="SAM" id="Coils"/>
    </source>
</evidence>
<evidence type="ECO:0000256" key="3">
    <source>
        <dbReference type="ARBA" id="ARBA00022833"/>
    </source>
</evidence>
<evidence type="ECO:0000313" key="9">
    <source>
        <dbReference type="EMBL" id="OWF52297.1"/>
    </source>
</evidence>
<feature type="compositionally biased region" description="Basic and acidic residues" evidence="6">
    <location>
        <begin position="1"/>
        <end position="16"/>
    </location>
</feature>
<dbReference type="PANTHER" id="PTHR25462">
    <property type="entry name" value="BONUS, ISOFORM C-RELATED"/>
    <property type="match status" value="1"/>
</dbReference>